<dbReference type="EMBL" id="JAULSY010000155">
    <property type="protein sequence ID" value="KAK0661207.1"/>
    <property type="molecule type" value="Genomic_DNA"/>
</dbReference>
<keyword evidence="3" id="KW-1185">Reference proteome</keyword>
<sequence>MLVMSPPLLRISPELRQLIYLFTGVAPWSRQERFIFDLHGPPHGEQVDEDFELHPQFRGLLLCCRAIYQEVAALLYSSNAFILYSATGSFGPILALTPTALASLTHLKIVINSQTACHIKTSRTRTVQDCCLASRDFCAKRHAHQPALRTSVSSDRDLLDQWHSAAAHLSKITAGQLSLFLVCDVDPTDSEAARLAVEPFSMLPPLKECHLRLGERPNPHLQHLARETVSKALGAPATIINPSPSSFSRFLMLPRELRLRILCYTDLVTPIKEVSWDGDGYRADRPDHRIAHEAGTNWGTRAPCRRDHHHGCQFGRCWLRSSENYLVGCFCSINHTAVSSTCRCWAPPTDLFLVCKSLYDEAQHVFFSQNRFIIHDLPRTGPPSEDSILQGTDYPNSRLRASSFLGDKLSLSNLASLRFLELAFPAYGVLAWPDDHHPAINDWQRTLIRVKDHINGPSLTVRVVMAAPRESLSRGDLQGVMDCDPNRTPVVVLCHNIITPISYLTQGNNSMAPGPLHRFYAHMAYNHWDGFTSRGDDDNENMEWWRSIKQQQKHAKELAERVVLGKEGYERQQRCGDGEETDTDEDRDGKEEDEEFGGFNPTPEVSEEILEKSLKEWDREQREGKEPTISYWLFQEMLDATDG</sequence>
<evidence type="ECO:0000313" key="2">
    <source>
        <dbReference type="EMBL" id="KAK0661207.1"/>
    </source>
</evidence>
<feature type="region of interest" description="Disordered" evidence="1">
    <location>
        <begin position="569"/>
        <end position="607"/>
    </location>
</feature>
<dbReference type="Proteomes" id="UP001174997">
    <property type="component" value="Unassembled WGS sequence"/>
</dbReference>
<reference evidence="2" key="1">
    <citation type="submission" date="2023-06" db="EMBL/GenBank/DDBJ databases">
        <title>Genome-scale phylogeny and comparative genomics of the fungal order Sordariales.</title>
        <authorList>
            <consortium name="Lawrence Berkeley National Laboratory"/>
            <person name="Hensen N."/>
            <person name="Bonometti L."/>
            <person name="Westerberg I."/>
            <person name="Brannstrom I.O."/>
            <person name="Guillou S."/>
            <person name="Cros-Aarteil S."/>
            <person name="Calhoun S."/>
            <person name="Haridas S."/>
            <person name="Kuo A."/>
            <person name="Mondo S."/>
            <person name="Pangilinan J."/>
            <person name="Riley R."/>
            <person name="Labutti K."/>
            <person name="Andreopoulos B."/>
            <person name="Lipzen A."/>
            <person name="Chen C."/>
            <person name="Yanf M."/>
            <person name="Daum C."/>
            <person name="Ng V."/>
            <person name="Clum A."/>
            <person name="Steindorff A."/>
            <person name="Ohm R."/>
            <person name="Martin F."/>
            <person name="Silar P."/>
            <person name="Natvig D."/>
            <person name="Lalanne C."/>
            <person name="Gautier V."/>
            <person name="Ament-Velasquez S.L."/>
            <person name="Kruys A."/>
            <person name="Hutchinson M.I."/>
            <person name="Powell A.J."/>
            <person name="Barry K."/>
            <person name="Miller A.N."/>
            <person name="Grigoriev I.V."/>
            <person name="Debuchy R."/>
            <person name="Gladieux P."/>
            <person name="Thoren M.H."/>
            <person name="Johannesson H."/>
        </authorList>
    </citation>
    <scope>NUCLEOTIDE SEQUENCE</scope>
    <source>
        <strain evidence="2">CBS 307.81</strain>
    </source>
</reference>
<protein>
    <submittedName>
        <fullName evidence="2">Uncharacterized protein</fullName>
    </submittedName>
</protein>
<evidence type="ECO:0000256" key="1">
    <source>
        <dbReference type="SAM" id="MobiDB-lite"/>
    </source>
</evidence>
<comment type="caution">
    <text evidence="2">The sequence shown here is derived from an EMBL/GenBank/DDBJ whole genome shotgun (WGS) entry which is preliminary data.</text>
</comment>
<dbReference type="PANTHER" id="PTHR42085">
    <property type="entry name" value="F-BOX DOMAIN-CONTAINING PROTEIN"/>
    <property type="match status" value="1"/>
</dbReference>
<dbReference type="PANTHER" id="PTHR42085:SF6">
    <property type="entry name" value="F-BOX DOMAIN-CONTAINING PROTEIN"/>
    <property type="match status" value="1"/>
</dbReference>
<evidence type="ECO:0000313" key="3">
    <source>
        <dbReference type="Proteomes" id="UP001174997"/>
    </source>
</evidence>
<organism evidence="2 3">
    <name type="scientific">Cercophora samala</name>
    <dbReference type="NCBI Taxonomy" id="330535"/>
    <lineage>
        <taxon>Eukaryota</taxon>
        <taxon>Fungi</taxon>
        <taxon>Dikarya</taxon>
        <taxon>Ascomycota</taxon>
        <taxon>Pezizomycotina</taxon>
        <taxon>Sordariomycetes</taxon>
        <taxon>Sordariomycetidae</taxon>
        <taxon>Sordariales</taxon>
        <taxon>Lasiosphaeriaceae</taxon>
        <taxon>Cercophora</taxon>
    </lineage>
</organism>
<accession>A0AA40D4A8</accession>
<gene>
    <name evidence="2" type="ORF">QBC41DRAFT_330468</name>
</gene>
<dbReference type="AlphaFoldDB" id="A0AA40D4A8"/>
<name>A0AA40D4A8_9PEZI</name>
<dbReference type="InterPro" id="IPR038883">
    <property type="entry name" value="AN11006-like"/>
</dbReference>
<feature type="compositionally biased region" description="Acidic residues" evidence="1">
    <location>
        <begin position="578"/>
        <end position="596"/>
    </location>
</feature>
<proteinExistence type="predicted"/>